<keyword evidence="2" id="KW-1185">Reference proteome</keyword>
<comment type="caution">
    <text evidence="1">The sequence shown here is derived from an EMBL/GenBank/DDBJ whole genome shotgun (WGS) entry which is preliminary data.</text>
</comment>
<organism evidence="1 2">
    <name type="scientific">Pseudoduganella dura</name>
    <dbReference type="NCBI Taxonomy" id="321982"/>
    <lineage>
        <taxon>Bacteria</taxon>
        <taxon>Pseudomonadati</taxon>
        <taxon>Pseudomonadota</taxon>
        <taxon>Betaproteobacteria</taxon>
        <taxon>Burkholderiales</taxon>
        <taxon>Oxalobacteraceae</taxon>
        <taxon>Telluria group</taxon>
        <taxon>Pseudoduganella</taxon>
    </lineage>
</organism>
<sequence length="63" mass="6804">MNAMKHMEAIFFVVAAIGLGTAFVTSETQPLVVSADRPLFIHPDVHMPVVTIAAKRLTPAEKS</sequence>
<dbReference type="OrthoDB" id="8759219at2"/>
<evidence type="ECO:0000313" key="2">
    <source>
        <dbReference type="Proteomes" id="UP000431684"/>
    </source>
</evidence>
<dbReference type="Proteomes" id="UP000431684">
    <property type="component" value="Unassembled WGS sequence"/>
</dbReference>
<gene>
    <name evidence="1" type="ORF">GJV26_04490</name>
</gene>
<name>A0A6I3XCA4_9BURK</name>
<protein>
    <submittedName>
        <fullName evidence="1">Uncharacterized protein</fullName>
    </submittedName>
</protein>
<dbReference type="AlphaFoldDB" id="A0A6I3XCA4"/>
<accession>A0A6I3XCA4</accession>
<dbReference type="RefSeq" id="WP_155707779.1">
    <property type="nucleotide sequence ID" value="NZ_BMWU01000003.1"/>
</dbReference>
<proteinExistence type="predicted"/>
<evidence type="ECO:0000313" key="1">
    <source>
        <dbReference type="EMBL" id="MUI11743.1"/>
    </source>
</evidence>
<dbReference type="EMBL" id="WNWM01000002">
    <property type="protein sequence ID" value="MUI11743.1"/>
    <property type="molecule type" value="Genomic_DNA"/>
</dbReference>
<reference evidence="1 2" key="1">
    <citation type="submission" date="2019-11" db="EMBL/GenBank/DDBJ databases">
        <title>Draft Genome Sequences of Six Type Strains of the Genus Massilia.</title>
        <authorList>
            <person name="Miess H."/>
            <person name="Frediansyah A."/>
            <person name="Goeker M."/>
            <person name="Gross H."/>
        </authorList>
    </citation>
    <scope>NUCLEOTIDE SEQUENCE [LARGE SCALE GENOMIC DNA]</scope>
    <source>
        <strain evidence="1 2">DSM 17513</strain>
    </source>
</reference>